<dbReference type="SUPFAM" id="SSF51905">
    <property type="entry name" value="FAD/NAD(P)-binding domain"/>
    <property type="match status" value="1"/>
</dbReference>
<dbReference type="GO" id="GO:0004148">
    <property type="term" value="F:dihydrolipoyl dehydrogenase (NADH) activity"/>
    <property type="evidence" value="ECO:0007669"/>
    <property type="project" value="TreeGrafter"/>
</dbReference>
<dbReference type="AlphaFoldDB" id="A0A1D8K7C9"/>
<dbReference type="Gene3D" id="3.30.390.30">
    <property type="match status" value="1"/>
</dbReference>
<dbReference type="RefSeq" id="WP_070072429.1">
    <property type="nucleotide sequence ID" value="NZ_CP017448.1"/>
</dbReference>
<dbReference type="SUPFAM" id="SSF55424">
    <property type="entry name" value="FAD/NAD-linked reductases, dimerisation (C-terminal) domain"/>
    <property type="match status" value="1"/>
</dbReference>
<feature type="binding site" evidence="6">
    <location>
        <begin position="179"/>
        <end position="186"/>
    </location>
    <ligand>
        <name>NAD(+)</name>
        <dbReference type="ChEBI" id="CHEBI:57540"/>
    </ligand>
</feature>
<feature type="disulfide bond" description="Redox-active" evidence="7">
    <location>
        <begin position="42"/>
        <end position="47"/>
    </location>
</feature>
<evidence type="ECO:0000256" key="7">
    <source>
        <dbReference type="PIRSR" id="PIRSR000350-4"/>
    </source>
</evidence>
<dbReference type="InterPro" id="IPR023753">
    <property type="entry name" value="FAD/NAD-binding_dom"/>
</dbReference>
<keyword evidence="6" id="KW-0547">Nucleotide-binding</keyword>
<accession>A0A1D8K7C9</accession>
<dbReference type="KEGG" id="aaeo:BJI67_07030"/>
<evidence type="ECO:0000256" key="5">
    <source>
        <dbReference type="PIRSR" id="PIRSR000350-2"/>
    </source>
</evidence>
<dbReference type="InterPro" id="IPR050151">
    <property type="entry name" value="Class-I_Pyr_Nuc-Dis_Oxidored"/>
</dbReference>
<evidence type="ECO:0000256" key="6">
    <source>
        <dbReference type="PIRSR" id="PIRSR000350-3"/>
    </source>
</evidence>
<feature type="binding site" evidence="6">
    <location>
        <position position="269"/>
    </location>
    <ligand>
        <name>NAD(+)</name>
        <dbReference type="ChEBI" id="CHEBI:57540"/>
    </ligand>
</feature>
<feature type="binding site" evidence="6">
    <location>
        <position position="202"/>
    </location>
    <ligand>
        <name>NAD(+)</name>
        <dbReference type="ChEBI" id="CHEBI:57540"/>
    </ligand>
</feature>
<dbReference type="Pfam" id="PF07992">
    <property type="entry name" value="Pyr_redox_2"/>
    <property type="match status" value="1"/>
</dbReference>
<evidence type="ECO:0000313" key="11">
    <source>
        <dbReference type="Proteomes" id="UP000095342"/>
    </source>
</evidence>
<feature type="binding site" evidence="6">
    <location>
        <position position="308"/>
    </location>
    <ligand>
        <name>FAD</name>
        <dbReference type="ChEBI" id="CHEBI:57692"/>
    </ligand>
</feature>
<evidence type="ECO:0000256" key="2">
    <source>
        <dbReference type="ARBA" id="ARBA00022630"/>
    </source>
</evidence>
<dbReference type="Pfam" id="PF02852">
    <property type="entry name" value="Pyr_redox_dim"/>
    <property type="match status" value="1"/>
</dbReference>
<dbReference type="NCBIfam" id="NF004943">
    <property type="entry name" value="PRK06292.2-1"/>
    <property type="match status" value="1"/>
</dbReference>
<protein>
    <submittedName>
        <fullName evidence="10">Dihydrolipoyl dehydrogenase</fullName>
    </submittedName>
</protein>
<comment type="similarity">
    <text evidence="1">Belongs to the class-I pyridine nucleotide-disulfide oxidoreductase family.</text>
</comment>
<dbReference type="InterPro" id="IPR004099">
    <property type="entry name" value="Pyr_nucl-diS_OxRdtase_dimer"/>
</dbReference>
<name>A0A1D8K7C9_9GAMM</name>
<dbReference type="PIRSF" id="PIRSF000350">
    <property type="entry name" value="Mercury_reductase_MerA"/>
    <property type="match status" value="1"/>
</dbReference>
<dbReference type="GO" id="GO:0050660">
    <property type="term" value="F:flavin adenine dinucleotide binding"/>
    <property type="evidence" value="ECO:0007669"/>
    <property type="project" value="TreeGrafter"/>
</dbReference>
<dbReference type="PRINTS" id="PR00411">
    <property type="entry name" value="PNDRDTASEI"/>
</dbReference>
<organism evidence="10 11">
    <name type="scientific">Acidihalobacter aeolianus</name>
    <dbReference type="NCBI Taxonomy" id="2792603"/>
    <lineage>
        <taxon>Bacteria</taxon>
        <taxon>Pseudomonadati</taxon>
        <taxon>Pseudomonadota</taxon>
        <taxon>Gammaproteobacteria</taxon>
        <taxon>Chromatiales</taxon>
        <taxon>Ectothiorhodospiraceae</taxon>
        <taxon>Acidihalobacter</taxon>
    </lineage>
</organism>
<dbReference type="InterPro" id="IPR001100">
    <property type="entry name" value="Pyr_nuc-diS_OxRdtase"/>
</dbReference>
<keyword evidence="11" id="KW-1185">Reference proteome</keyword>
<evidence type="ECO:0000259" key="8">
    <source>
        <dbReference type="Pfam" id="PF02852"/>
    </source>
</evidence>
<evidence type="ECO:0000256" key="1">
    <source>
        <dbReference type="ARBA" id="ARBA00007532"/>
    </source>
</evidence>
<gene>
    <name evidence="10" type="ORF">BJI67_07030</name>
</gene>
<feature type="binding site" evidence="6">
    <location>
        <position position="51"/>
    </location>
    <ligand>
        <name>FAD</name>
        <dbReference type="ChEBI" id="CHEBI:57692"/>
    </ligand>
</feature>
<dbReference type="InterPro" id="IPR036188">
    <property type="entry name" value="FAD/NAD-bd_sf"/>
</dbReference>
<feature type="active site" description="Proton acceptor" evidence="5">
    <location>
        <position position="444"/>
    </location>
</feature>
<dbReference type="Proteomes" id="UP000095342">
    <property type="component" value="Chromosome"/>
</dbReference>
<feature type="domain" description="Pyridine nucleotide-disulphide oxidoreductase dimerisation" evidence="8">
    <location>
        <begin position="346"/>
        <end position="454"/>
    </location>
</feature>
<dbReference type="PANTHER" id="PTHR22912">
    <property type="entry name" value="DISULFIDE OXIDOREDUCTASE"/>
    <property type="match status" value="1"/>
</dbReference>
<sequence length="459" mass="49144">MQQVDVITLGAGGGAYPAAFRLARAGRQVLMVDPKGVMSGNCLAEGCVPSKAVREYAELSRQASRFGLGRSTEIDLAHIMTHKDRVQRTRYTQHAAELEKLSAKLSLIQGRARFQDANTVVVENDSGTKSYRAEHIIIATGADIFVPPIPGAEHCMTSRDLFALNPTMQSLPRRLIIIGGGYIGLETASILHALGSEVTLLEQQQQLLPGIDPDFVAGLTPLLDPTIRMITGAEVASIEPTTAAVLKVSFRTTEGDEVLAADAVLMAAGRHPVIPEGLEALGVQVERGRIMVDSTLRTSVPHIYACGDVNGRVPLFHAAVGQSLTAARNILGGDRAPMDYFDFNSVPTTIFTLPAAAYVGRTRAALQAMGREAIEAAYVFAEDSRAQIYDEPDGELRLFFEPGSLRLMGGWVLGIDAGQLIGQIGLAVSKGLTARDLAAFCDQHPMASEGISKAARRLF</sequence>
<feature type="domain" description="FAD/NAD(P)-binding" evidence="9">
    <location>
        <begin position="5"/>
        <end position="322"/>
    </location>
</feature>
<proteinExistence type="inferred from homology"/>
<dbReference type="PRINTS" id="PR00368">
    <property type="entry name" value="FADPNR"/>
</dbReference>
<evidence type="ECO:0000313" key="10">
    <source>
        <dbReference type="EMBL" id="AOV16846.1"/>
    </source>
</evidence>
<evidence type="ECO:0000259" key="9">
    <source>
        <dbReference type="Pfam" id="PF07992"/>
    </source>
</evidence>
<dbReference type="InterPro" id="IPR016156">
    <property type="entry name" value="FAD/NAD-linked_Rdtase_dimer_sf"/>
</dbReference>
<keyword evidence="3 6" id="KW-0274">FAD</keyword>
<dbReference type="PANTHER" id="PTHR22912:SF151">
    <property type="entry name" value="DIHYDROLIPOYL DEHYDROGENASE, MITOCHONDRIAL"/>
    <property type="match status" value="1"/>
</dbReference>
<evidence type="ECO:0000256" key="3">
    <source>
        <dbReference type="ARBA" id="ARBA00022827"/>
    </source>
</evidence>
<keyword evidence="4 6" id="KW-0520">NAD</keyword>
<evidence type="ECO:0000256" key="4">
    <source>
        <dbReference type="ARBA" id="ARBA00023027"/>
    </source>
</evidence>
<dbReference type="GO" id="GO:0006103">
    <property type="term" value="P:2-oxoglutarate metabolic process"/>
    <property type="evidence" value="ECO:0007669"/>
    <property type="project" value="TreeGrafter"/>
</dbReference>
<comment type="cofactor">
    <cofactor evidence="6">
        <name>FAD</name>
        <dbReference type="ChEBI" id="CHEBI:57692"/>
    </cofactor>
    <text evidence="6">Binds 1 FAD per subunit.</text>
</comment>
<reference evidence="10 11" key="1">
    <citation type="submission" date="2016-09" db="EMBL/GenBank/DDBJ databases">
        <title>Acidihalobacter prosperus V6 (DSM14174).</title>
        <authorList>
            <person name="Khaleque H.N."/>
            <person name="Ramsay J.P."/>
            <person name="Murphy R.J.T."/>
            <person name="Kaksonen A.H."/>
            <person name="Boxall N.J."/>
            <person name="Watkin E.L.J."/>
        </authorList>
    </citation>
    <scope>NUCLEOTIDE SEQUENCE [LARGE SCALE GENOMIC DNA]</scope>
    <source>
        <strain evidence="10 11">V6</strain>
    </source>
</reference>
<dbReference type="Gene3D" id="3.50.50.60">
    <property type="entry name" value="FAD/NAD(P)-binding domain"/>
    <property type="match status" value="2"/>
</dbReference>
<dbReference type="EMBL" id="CP017448">
    <property type="protein sequence ID" value="AOV16846.1"/>
    <property type="molecule type" value="Genomic_DNA"/>
</dbReference>
<keyword evidence="2" id="KW-0285">Flavoprotein</keyword>